<gene>
    <name evidence="3" type="ORF">HNR42_000434</name>
</gene>
<dbReference type="Gene3D" id="3.90.1640.10">
    <property type="entry name" value="inorganic pyrophosphatase (n-terminal core)"/>
    <property type="match status" value="1"/>
</dbReference>
<dbReference type="InterPro" id="IPR038763">
    <property type="entry name" value="DHH_sf"/>
</dbReference>
<feature type="domain" description="DHHA1" evidence="2">
    <location>
        <begin position="250"/>
        <end position="320"/>
    </location>
</feature>
<dbReference type="EC" id="3.1.3.7" evidence="3"/>
<dbReference type="GO" id="GO:0008441">
    <property type="term" value="F:3'(2'),5'-bisphosphate nucleotidase activity"/>
    <property type="evidence" value="ECO:0007669"/>
    <property type="project" value="UniProtKB-EC"/>
</dbReference>
<protein>
    <submittedName>
        <fullName evidence="3">Phosphoesterase RecJ-like protein</fullName>
        <ecNumber evidence="3">3.1.13.3</ecNumber>
        <ecNumber evidence="3">3.1.3.7</ecNumber>
    </submittedName>
</protein>
<dbReference type="PANTHER" id="PTHR47618:SF1">
    <property type="entry name" value="BIFUNCTIONAL OLIGORIBONUCLEASE AND PAP PHOSPHATASE NRNA"/>
    <property type="match status" value="1"/>
</dbReference>
<feature type="domain" description="DDH" evidence="1">
    <location>
        <begin position="31"/>
        <end position="173"/>
    </location>
</feature>
<dbReference type="AlphaFoldDB" id="A0A841HXU0"/>
<dbReference type="PANTHER" id="PTHR47618">
    <property type="entry name" value="BIFUNCTIONAL OLIGORIBONUCLEASE AND PAP PHOSPHATASE NRNA"/>
    <property type="match status" value="1"/>
</dbReference>
<dbReference type="Pfam" id="PF01368">
    <property type="entry name" value="DHH"/>
    <property type="match status" value="1"/>
</dbReference>
<evidence type="ECO:0000259" key="1">
    <source>
        <dbReference type="Pfam" id="PF01368"/>
    </source>
</evidence>
<proteinExistence type="predicted"/>
<dbReference type="EMBL" id="JACHHG010000002">
    <property type="protein sequence ID" value="MBB6097020.1"/>
    <property type="molecule type" value="Genomic_DNA"/>
</dbReference>
<dbReference type="InterPro" id="IPR001667">
    <property type="entry name" value="DDH_dom"/>
</dbReference>
<dbReference type="RefSeq" id="WP_183984071.1">
    <property type="nucleotide sequence ID" value="NZ_JACHHG010000002.1"/>
</dbReference>
<evidence type="ECO:0000259" key="2">
    <source>
        <dbReference type="Pfam" id="PF02272"/>
    </source>
</evidence>
<dbReference type="Gene3D" id="3.10.310.30">
    <property type="match status" value="1"/>
</dbReference>
<evidence type="ECO:0000313" key="3">
    <source>
        <dbReference type="EMBL" id="MBB6097020.1"/>
    </source>
</evidence>
<reference evidence="3 4" key="1">
    <citation type="submission" date="2020-08" db="EMBL/GenBank/DDBJ databases">
        <title>Genomic Encyclopedia of Type Strains, Phase IV (KMG-IV): sequencing the most valuable type-strain genomes for metagenomic binning, comparative biology and taxonomic classification.</title>
        <authorList>
            <person name="Goeker M."/>
        </authorList>
    </citation>
    <scope>NUCLEOTIDE SEQUENCE [LARGE SCALE GENOMIC DNA]</scope>
    <source>
        <strain evidence="3 4">DSM 21458</strain>
    </source>
</reference>
<keyword evidence="3" id="KW-0378">Hydrolase</keyword>
<organism evidence="3 4">
    <name type="scientific">Deinobacterium chartae</name>
    <dbReference type="NCBI Taxonomy" id="521158"/>
    <lineage>
        <taxon>Bacteria</taxon>
        <taxon>Thermotogati</taxon>
        <taxon>Deinococcota</taxon>
        <taxon>Deinococci</taxon>
        <taxon>Deinococcales</taxon>
        <taxon>Deinococcaceae</taxon>
        <taxon>Deinobacterium</taxon>
    </lineage>
</organism>
<sequence>MSQSLFQTPETDYAGKLAAIAAKLRGHDGFIAIVSHVEADGDALGSCLGLQRALTALGKDARTFMNVPRYLRFLPREGEVLAPVSRIGELPENTLLVVLDVDNNDHVRVEGAPTADFDGFVINVDHHGTNRRQASLSLVEPAKAAAALMIKELVDALEVSWTAGIAHPVLTGIITDTGSFKFSNTTPEVLRTAAKLVEYGADLAGINDNLAQQPRNYYPLLGSVLRTVEYGMNDLVVSAHVNEAMLQEVGAGWEEVESFVSVIRSAEGTELAALFKDFGDHVKLSLRSRGRVSAQNIAVACGGGGHVAAAGATMHMPYAEARARFEEQARLELKRVGLL</sequence>
<dbReference type="InterPro" id="IPR003156">
    <property type="entry name" value="DHHA1_dom"/>
</dbReference>
<comment type="caution">
    <text evidence="3">The sequence shown here is derived from an EMBL/GenBank/DDBJ whole genome shotgun (WGS) entry which is preliminary data.</text>
</comment>
<dbReference type="SUPFAM" id="SSF64182">
    <property type="entry name" value="DHH phosphoesterases"/>
    <property type="match status" value="1"/>
</dbReference>
<evidence type="ECO:0000313" key="4">
    <source>
        <dbReference type="Proteomes" id="UP000569951"/>
    </source>
</evidence>
<dbReference type="InterPro" id="IPR051319">
    <property type="entry name" value="Oligoribo/pAp-PDE_c-di-AMP_PDE"/>
</dbReference>
<dbReference type="Pfam" id="PF02272">
    <property type="entry name" value="DHHA1"/>
    <property type="match status" value="1"/>
</dbReference>
<name>A0A841HXU0_9DEIO</name>
<keyword evidence="4" id="KW-1185">Reference proteome</keyword>
<accession>A0A841HXU0</accession>
<dbReference type="Proteomes" id="UP000569951">
    <property type="component" value="Unassembled WGS sequence"/>
</dbReference>
<dbReference type="GO" id="GO:0003676">
    <property type="term" value="F:nucleic acid binding"/>
    <property type="evidence" value="ECO:0007669"/>
    <property type="project" value="InterPro"/>
</dbReference>
<dbReference type="EC" id="3.1.13.3" evidence="3"/>